<dbReference type="Gene3D" id="3.40.50.150">
    <property type="entry name" value="Vaccinia Virus protein VP39"/>
    <property type="match status" value="1"/>
</dbReference>
<protein>
    <submittedName>
        <fullName evidence="2">Methyltransferase</fullName>
    </submittedName>
</protein>
<evidence type="ECO:0000313" key="2">
    <source>
        <dbReference type="EMBL" id="KFI83076.1"/>
    </source>
</evidence>
<keyword evidence="2" id="KW-0808">Transferase</keyword>
<feature type="domain" description="Methyltransferase type 11" evidence="1">
    <location>
        <begin position="77"/>
        <end position="171"/>
    </location>
</feature>
<gene>
    <name evidence="2" type="ORF">BPULL_1208</name>
</gene>
<keyword evidence="2" id="KW-0489">Methyltransferase</keyword>
<dbReference type="GO" id="GO:0008757">
    <property type="term" value="F:S-adenosylmethionine-dependent methyltransferase activity"/>
    <property type="evidence" value="ECO:0007669"/>
    <property type="project" value="InterPro"/>
</dbReference>
<dbReference type="Pfam" id="PF08241">
    <property type="entry name" value="Methyltransf_11"/>
    <property type="match status" value="1"/>
</dbReference>
<dbReference type="GO" id="GO:0032259">
    <property type="term" value="P:methylation"/>
    <property type="evidence" value="ECO:0007669"/>
    <property type="project" value="UniProtKB-KW"/>
</dbReference>
<comment type="caution">
    <text evidence="2">The sequence shown here is derived from an EMBL/GenBank/DDBJ whole genome shotgun (WGS) entry which is preliminary data.</text>
</comment>
<evidence type="ECO:0000313" key="3">
    <source>
        <dbReference type="Proteomes" id="UP000029109"/>
    </source>
</evidence>
<dbReference type="AlphaFoldDB" id="A0A7V8HQG9"/>
<evidence type="ECO:0000259" key="1">
    <source>
        <dbReference type="Pfam" id="PF08241"/>
    </source>
</evidence>
<dbReference type="SUPFAM" id="SSF53335">
    <property type="entry name" value="S-adenosyl-L-methionine-dependent methyltransferases"/>
    <property type="match status" value="1"/>
</dbReference>
<sequence length="265" mass="29846">MTSWRSDPHERTTVDYQDINAATITRWIEDGWEWGKPIDHNTYVQALAGEWDILLTPTRPVPHSWFPEDLRGLRVLGLASGGGQQMPILTARGARCTVLDYTPAQLDADRTVAEREGYDIDLVRADMSKPLPFADASFDLIVHPVSNCYIEEVLPVWRECARILRPGGLLMAGLDNGVNFITDDDEERIVNHLPFNPLKNADQRDQLAEADDGVQFSHTLDEQVRGQIQAGLRIVDLYEDTNGYGRLHELGIPSFWATLAQKPED</sequence>
<dbReference type="InterPro" id="IPR013216">
    <property type="entry name" value="Methyltransf_11"/>
</dbReference>
<name>A0A7V8HQG9_9BIFI</name>
<dbReference type="Proteomes" id="UP000029109">
    <property type="component" value="Unassembled WGS sequence"/>
</dbReference>
<dbReference type="EMBL" id="JGZJ01000007">
    <property type="protein sequence ID" value="KFI83076.1"/>
    <property type="molecule type" value="Genomic_DNA"/>
</dbReference>
<proteinExistence type="predicted"/>
<dbReference type="CDD" id="cd02440">
    <property type="entry name" value="AdoMet_MTases"/>
    <property type="match status" value="1"/>
</dbReference>
<organism evidence="2 3">
    <name type="scientific">Bifidobacterium pullorum</name>
    <dbReference type="NCBI Taxonomy" id="78448"/>
    <lineage>
        <taxon>Bacteria</taxon>
        <taxon>Bacillati</taxon>
        <taxon>Actinomycetota</taxon>
        <taxon>Actinomycetes</taxon>
        <taxon>Bifidobacteriales</taxon>
        <taxon>Bifidobacteriaceae</taxon>
        <taxon>Bifidobacterium</taxon>
    </lineage>
</organism>
<accession>A0A7V8HQG9</accession>
<reference evidence="2 3" key="1">
    <citation type="submission" date="2014-03" db="EMBL/GenBank/DDBJ databases">
        <title>Genomics of Bifidobacteria.</title>
        <authorList>
            <person name="Ventura M."/>
            <person name="Milani C."/>
            <person name="Lugli G.A."/>
        </authorList>
    </citation>
    <scope>NUCLEOTIDE SEQUENCE [LARGE SCALE GENOMIC DNA]</scope>
    <source>
        <strain evidence="2 3">LMG 21816</strain>
    </source>
</reference>
<dbReference type="InterPro" id="IPR029063">
    <property type="entry name" value="SAM-dependent_MTases_sf"/>
</dbReference>